<dbReference type="EMBL" id="CP003531">
    <property type="protein sequence ID" value="AFK51081.1"/>
    <property type="molecule type" value="Genomic_DNA"/>
</dbReference>
<gene>
    <name evidence="6" type="ordered locus">TCELL_0657</name>
</gene>
<keyword evidence="7" id="KW-1185">Reference proteome</keyword>
<dbReference type="InterPro" id="IPR017871">
    <property type="entry name" value="ABC_transporter-like_CS"/>
</dbReference>
<dbReference type="InterPro" id="IPR050153">
    <property type="entry name" value="Metal_Ion_Import_ABC"/>
</dbReference>
<comment type="similarity">
    <text evidence="1">Belongs to the ABC transporter superfamily.</text>
</comment>
<reference evidence="6 7" key="1">
    <citation type="journal article" date="2012" name="J. Bacteriol.">
        <title>Complete genome sequence of the hyperthermophilic cellulolytic Crenarchaeon 'Thermogladius cellulolyticus' 1633.</title>
        <authorList>
            <person name="Mardanov A.V."/>
            <person name="Kochetkova T.V."/>
            <person name="Beletsky A.V."/>
            <person name="Bonch-Osmolovskaya E.A."/>
            <person name="Ravin N.V."/>
            <person name="Skryabin K.G."/>
        </authorList>
    </citation>
    <scope>NUCLEOTIDE SEQUENCE [LARGE SCALE GENOMIC DNA]</scope>
    <source>
        <strain evidence="7">DSM 22663 / VKM B-2946 / 1633</strain>
    </source>
</reference>
<dbReference type="KEGG" id="thg:TCELL_0657"/>
<evidence type="ECO:0000259" key="5">
    <source>
        <dbReference type="PROSITE" id="PS50893"/>
    </source>
</evidence>
<evidence type="ECO:0000313" key="6">
    <source>
        <dbReference type="EMBL" id="AFK51081.1"/>
    </source>
</evidence>
<evidence type="ECO:0000256" key="4">
    <source>
        <dbReference type="ARBA" id="ARBA00022840"/>
    </source>
</evidence>
<evidence type="ECO:0000256" key="2">
    <source>
        <dbReference type="ARBA" id="ARBA00022448"/>
    </source>
</evidence>
<dbReference type="Proteomes" id="UP000005270">
    <property type="component" value="Chromosome"/>
</dbReference>
<dbReference type="GO" id="GO:0005524">
    <property type="term" value="F:ATP binding"/>
    <property type="evidence" value="ECO:0007669"/>
    <property type="project" value="UniProtKB-KW"/>
</dbReference>
<dbReference type="SMART" id="SM00382">
    <property type="entry name" value="AAA"/>
    <property type="match status" value="1"/>
</dbReference>
<dbReference type="Gene3D" id="3.40.50.300">
    <property type="entry name" value="P-loop containing nucleotide triphosphate hydrolases"/>
    <property type="match status" value="1"/>
</dbReference>
<dbReference type="PROSITE" id="PS50893">
    <property type="entry name" value="ABC_TRANSPORTER_2"/>
    <property type="match status" value="1"/>
</dbReference>
<dbReference type="HOGENOM" id="CLU_000604_1_11_2"/>
<dbReference type="PANTHER" id="PTHR42734">
    <property type="entry name" value="METAL TRANSPORT SYSTEM ATP-BINDING PROTEIN TM_0124-RELATED"/>
    <property type="match status" value="1"/>
</dbReference>
<dbReference type="eggNOG" id="arCOG00201">
    <property type="taxonomic scope" value="Archaea"/>
</dbReference>
<keyword evidence="2" id="KW-0813">Transport</keyword>
<dbReference type="PANTHER" id="PTHR42734:SF5">
    <property type="entry name" value="IRON TRANSPORT SYSTEM ATP-BINDING PROTEIN HI_0361-RELATED"/>
    <property type="match status" value="1"/>
</dbReference>
<protein>
    <submittedName>
        <fullName evidence="6">ABC transporter related protein</fullName>
    </submittedName>
</protein>
<dbReference type="OrthoDB" id="24644at2157"/>
<evidence type="ECO:0000256" key="3">
    <source>
        <dbReference type="ARBA" id="ARBA00022741"/>
    </source>
</evidence>
<keyword evidence="3" id="KW-0547">Nucleotide-binding</keyword>
<dbReference type="SUPFAM" id="SSF52540">
    <property type="entry name" value="P-loop containing nucleoside triphosphate hydrolases"/>
    <property type="match status" value="1"/>
</dbReference>
<dbReference type="AlphaFoldDB" id="I3TE93"/>
<dbReference type="GO" id="GO:0016887">
    <property type="term" value="F:ATP hydrolysis activity"/>
    <property type="evidence" value="ECO:0007669"/>
    <property type="project" value="InterPro"/>
</dbReference>
<feature type="domain" description="ABC transporter" evidence="5">
    <location>
        <begin position="3"/>
        <end position="238"/>
    </location>
</feature>
<dbReference type="InterPro" id="IPR003439">
    <property type="entry name" value="ABC_transporter-like_ATP-bd"/>
</dbReference>
<organism evidence="6 7">
    <name type="scientific">Thermogladius calderae (strain DSM 22663 / VKM B-2946 / 1633)</name>
    <dbReference type="NCBI Taxonomy" id="1184251"/>
    <lineage>
        <taxon>Archaea</taxon>
        <taxon>Thermoproteota</taxon>
        <taxon>Thermoprotei</taxon>
        <taxon>Desulfurococcales</taxon>
        <taxon>Desulfurococcaceae</taxon>
        <taxon>Thermogladius</taxon>
    </lineage>
</organism>
<proteinExistence type="inferred from homology"/>
<dbReference type="Pfam" id="PF00005">
    <property type="entry name" value="ABC_tran"/>
    <property type="match status" value="1"/>
</dbReference>
<evidence type="ECO:0000256" key="1">
    <source>
        <dbReference type="ARBA" id="ARBA00005417"/>
    </source>
</evidence>
<dbReference type="InterPro" id="IPR003593">
    <property type="entry name" value="AAA+_ATPase"/>
</dbReference>
<name>I3TE93_THEC1</name>
<keyword evidence="4" id="KW-0067">ATP-binding</keyword>
<evidence type="ECO:0000313" key="7">
    <source>
        <dbReference type="Proteomes" id="UP000005270"/>
    </source>
</evidence>
<dbReference type="InParanoid" id="I3TE93"/>
<dbReference type="STRING" id="1184251.TCELL_0657"/>
<dbReference type="PROSITE" id="PS00211">
    <property type="entry name" value="ABC_TRANSPORTER_1"/>
    <property type="match status" value="1"/>
</dbReference>
<sequence length="252" mass="28414">MEIKLVDLTVKRNNTLVLSNLNVDFRGPGLVQIIGPNGAGKTTLLLAILGFVKPVKGRVLIDNVDVTSRPETLKGRIGYMPQTSELELNAPFTVWELVDCCFRLHRPWPRLFKRDSKAVRNALLRAGLTEELWHKRVSELSGGERQRVFLARTLVADPPILLLDEPLANIDPQGRALLAETLGRLSEEKLIVVTSHDPLIMVKWTKMILILNKTLYAYGPPGEVLVPEVLSKFYGLGWEWVEKGVHIYDTHR</sequence>
<dbReference type="InterPro" id="IPR027417">
    <property type="entry name" value="P-loop_NTPase"/>
</dbReference>
<accession>I3TE93</accession>